<keyword evidence="7 10" id="KW-0472">Membrane</keyword>
<evidence type="ECO:0000313" key="15">
    <source>
        <dbReference type="Proteomes" id="UP000193396"/>
    </source>
</evidence>
<dbReference type="EMBL" id="JFKB01000020">
    <property type="protein sequence ID" value="OSQ44277.1"/>
    <property type="molecule type" value="Genomic_DNA"/>
</dbReference>
<dbReference type="GO" id="GO:0005886">
    <property type="term" value="C:plasma membrane"/>
    <property type="evidence" value="ECO:0007669"/>
    <property type="project" value="UniProtKB-SubCell"/>
</dbReference>
<evidence type="ECO:0000256" key="5">
    <source>
        <dbReference type="ARBA" id="ARBA00022801"/>
    </source>
</evidence>
<keyword evidence="6 10" id="KW-0342">GTP-binding</keyword>
<dbReference type="RefSeq" id="WP_085620776.1">
    <property type="nucleotide sequence ID" value="NZ_JBLXAE010000030.1"/>
</dbReference>
<evidence type="ECO:0000256" key="9">
    <source>
        <dbReference type="ARBA" id="ARBA00048027"/>
    </source>
</evidence>
<dbReference type="PANTHER" id="PTHR43134:SF1">
    <property type="entry name" value="SIGNAL RECOGNITION PARTICLE RECEPTOR SUBUNIT ALPHA"/>
    <property type="match status" value="1"/>
</dbReference>
<dbReference type="OrthoDB" id="9804720at2"/>
<accession>A0A1Y2L6R2</accession>
<dbReference type="InterPro" id="IPR027417">
    <property type="entry name" value="P-loop_NTPase"/>
</dbReference>
<comment type="subunit">
    <text evidence="10">Part of the signal recognition particle protein translocation system, which is composed of SRP and FtsY. SRP is a ribonucleoprotein composed of Ffh and a 4.5S RNA molecule.</text>
</comment>
<protein>
    <recommendedName>
        <fullName evidence="10">Signal recognition particle receptor FtsY</fullName>
        <shortName evidence="10">SRP receptor</shortName>
        <ecNumber evidence="10">3.6.5.4</ecNumber>
    </recommendedName>
</protein>
<dbReference type="SUPFAM" id="SSF47364">
    <property type="entry name" value="Domain of the SRP/SRP receptor G-proteins"/>
    <property type="match status" value="1"/>
</dbReference>
<dbReference type="Gene3D" id="3.40.50.300">
    <property type="entry name" value="P-loop containing nucleotide triphosphate hydrolases"/>
    <property type="match status" value="1"/>
</dbReference>
<dbReference type="NCBIfam" id="TIGR00064">
    <property type="entry name" value="ftsY"/>
    <property type="match status" value="1"/>
</dbReference>
<keyword evidence="5 10" id="KW-0378">Hydrolase</keyword>
<sequence length="311" mass="33472">MSEEGKRNWFARLKDGLKRSSSKLTTGIADIFTKRRLDDEALEEFEDLLITSDLGVATAAKLSAELAKTRFDKEVDSAEIQEFIADEVAKILEPVAKPLVIDPGKKPHVVLVVGVNGSGKTTTIGKLAKTYRDQGLKVMMAAGDTFRAAAVEQLKVWGERTGCPVIARDAGADAAGLAFDAIDQAQREGYDLLLIDTAGRLQNKAHLMDELKKIVRVIHKRDETAPHDTLLVLDATTGQNAHSQVEVFSQATDITGLIVTKLDGTAKGGVVVALAEKFAKPVHAIGVGESAEDLRPFEAKSFARSLAGLED</sequence>
<proteinExistence type="inferred from homology"/>
<comment type="similarity">
    <text evidence="10">Belongs to the GTP-binding SRP family. FtsY subfamily.</text>
</comment>
<dbReference type="CDD" id="cd17874">
    <property type="entry name" value="FtsY"/>
    <property type="match status" value="1"/>
</dbReference>
<dbReference type="SUPFAM" id="SSF52540">
    <property type="entry name" value="P-loop containing nucleoside triphosphate hydrolases"/>
    <property type="match status" value="1"/>
</dbReference>
<keyword evidence="2 10" id="KW-1003">Cell membrane</keyword>
<evidence type="ECO:0000259" key="11">
    <source>
        <dbReference type="SMART" id="SM00382"/>
    </source>
</evidence>
<evidence type="ECO:0000259" key="12">
    <source>
        <dbReference type="SMART" id="SM00962"/>
    </source>
</evidence>
<keyword evidence="14" id="KW-0131">Cell cycle</keyword>
<comment type="function">
    <text evidence="10">Involved in targeting and insertion of nascent membrane proteins into the cytoplasmic membrane. Acts as a receptor for the complex formed by the signal recognition particle (SRP) and the ribosome-nascent chain (RNC). Interaction with SRP-RNC leads to the transfer of the RNC complex to the Sec translocase for insertion into the membrane, the hydrolysis of GTP by both Ffh and FtsY, and the dissociation of the SRP-FtsY complex into the individual components.</text>
</comment>
<evidence type="ECO:0000259" key="13">
    <source>
        <dbReference type="SMART" id="SM00963"/>
    </source>
</evidence>
<dbReference type="Proteomes" id="UP000193396">
    <property type="component" value="Unassembled WGS sequence"/>
</dbReference>
<evidence type="ECO:0000256" key="7">
    <source>
        <dbReference type="ARBA" id="ARBA00023136"/>
    </source>
</evidence>
<feature type="domain" description="SRP54-type proteins GTP-binding" evidence="12">
    <location>
        <begin position="107"/>
        <end position="308"/>
    </location>
</feature>
<evidence type="ECO:0000256" key="10">
    <source>
        <dbReference type="HAMAP-Rule" id="MF_00920"/>
    </source>
</evidence>
<dbReference type="EC" id="3.6.5.4" evidence="10"/>
<dbReference type="InterPro" id="IPR004390">
    <property type="entry name" value="SR_rcpt_FtsY"/>
</dbReference>
<keyword evidence="14" id="KW-0132">Cell division</keyword>
<feature type="domain" description="AAA+ ATPase" evidence="11">
    <location>
        <begin position="106"/>
        <end position="246"/>
    </location>
</feature>
<reference evidence="14 15" key="1">
    <citation type="submission" date="2014-03" db="EMBL/GenBank/DDBJ databases">
        <title>The draft genome sequence of Thalassospira alkalitolerans JCM 18968.</title>
        <authorList>
            <person name="Lai Q."/>
            <person name="Shao Z."/>
        </authorList>
    </citation>
    <scope>NUCLEOTIDE SEQUENCE [LARGE SCALE GENOMIC DNA]</scope>
    <source>
        <strain evidence="14 15">JCM 18968</strain>
    </source>
</reference>
<dbReference type="AlphaFoldDB" id="A0A1Y2L6R2"/>
<name>A0A1Y2L6R2_9PROT</name>
<dbReference type="GO" id="GO:0005047">
    <property type="term" value="F:signal recognition particle binding"/>
    <property type="evidence" value="ECO:0007669"/>
    <property type="project" value="TreeGrafter"/>
</dbReference>
<dbReference type="PANTHER" id="PTHR43134">
    <property type="entry name" value="SIGNAL RECOGNITION PARTICLE RECEPTOR SUBUNIT ALPHA"/>
    <property type="match status" value="1"/>
</dbReference>
<dbReference type="InterPro" id="IPR000897">
    <property type="entry name" value="SRP54_GTPase_dom"/>
</dbReference>
<organism evidence="14 15">
    <name type="scientific">Thalassospira alkalitolerans</name>
    <dbReference type="NCBI Taxonomy" id="1293890"/>
    <lineage>
        <taxon>Bacteria</taxon>
        <taxon>Pseudomonadati</taxon>
        <taxon>Pseudomonadota</taxon>
        <taxon>Alphaproteobacteria</taxon>
        <taxon>Rhodospirillales</taxon>
        <taxon>Thalassospiraceae</taxon>
        <taxon>Thalassospira</taxon>
    </lineage>
</organism>
<evidence type="ECO:0000256" key="8">
    <source>
        <dbReference type="ARBA" id="ARBA00023170"/>
    </source>
</evidence>
<evidence type="ECO:0000313" key="14">
    <source>
        <dbReference type="EMBL" id="OSQ44277.1"/>
    </source>
</evidence>
<dbReference type="SMART" id="SM00962">
    <property type="entry name" value="SRP54"/>
    <property type="match status" value="1"/>
</dbReference>
<dbReference type="GO" id="GO:0003924">
    <property type="term" value="F:GTPase activity"/>
    <property type="evidence" value="ECO:0007669"/>
    <property type="project" value="UniProtKB-UniRule"/>
</dbReference>
<comment type="subcellular location">
    <subcellularLocation>
        <location evidence="1">Cell inner membrane</location>
        <topology evidence="1">Peripheral membrane protein</topology>
        <orientation evidence="1">Cytoplasmic side</orientation>
    </subcellularLocation>
    <subcellularLocation>
        <location evidence="10">Cell membrane</location>
        <topology evidence="10">Peripheral membrane protein</topology>
        <orientation evidence="10">Cytoplasmic side</orientation>
    </subcellularLocation>
    <subcellularLocation>
        <location evidence="10">Cytoplasm</location>
    </subcellularLocation>
</comment>
<dbReference type="Pfam" id="PF02881">
    <property type="entry name" value="SRP54_N"/>
    <property type="match status" value="1"/>
</dbReference>
<dbReference type="Pfam" id="PF00448">
    <property type="entry name" value="SRP54"/>
    <property type="match status" value="1"/>
</dbReference>
<evidence type="ECO:0000256" key="1">
    <source>
        <dbReference type="ARBA" id="ARBA00004515"/>
    </source>
</evidence>
<dbReference type="GO" id="GO:0006614">
    <property type="term" value="P:SRP-dependent cotranslational protein targeting to membrane"/>
    <property type="evidence" value="ECO:0007669"/>
    <property type="project" value="InterPro"/>
</dbReference>
<dbReference type="HAMAP" id="MF_00920">
    <property type="entry name" value="FtsY"/>
    <property type="match status" value="1"/>
</dbReference>
<keyword evidence="8 10" id="KW-0675">Receptor</keyword>
<comment type="caution">
    <text evidence="14">The sequence shown here is derived from an EMBL/GenBank/DDBJ whole genome shotgun (WGS) entry which is preliminary data.</text>
</comment>
<dbReference type="InterPro" id="IPR013822">
    <property type="entry name" value="Signal_recog_particl_SRP54_hlx"/>
</dbReference>
<dbReference type="STRING" id="1293890.TALK_19185"/>
<keyword evidence="15" id="KW-1185">Reference proteome</keyword>
<feature type="binding site" evidence="10">
    <location>
        <begin position="114"/>
        <end position="121"/>
    </location>
    <ligand>
        <name>GTP</name>
        <dbReference type="ChEBI" id="CHEBI:37565"/>
    </ligand>
</feature>
<dbReference type="SMART" id="SM00963">
    <property type="entry name" value="SRP54_N"/>
    <property type="match status" value="1"/>
</dbReference>
<evidence type="ECO:0000256" key="4">
    <source>
        <dbReference type="ARBA" id="ARBA00022741"/>
    </source>
</evidence>
<dbReference type="Gene3D" id="1.20.120.140">
    <property type="entry name" value="Signal recognition particle SRP54, nucleotide-binding domain"/>
    <property type="match status" value="1"/>
</dbReference>
<dbReference type="GO" id="GO:0005525">
    <property type="term" value="F:GTP binding"/>
    <property type="evidence" value="ECO:0007669"/>
    <property type="project" value="UniProtKB-UniRule"/>
</dbReference>
<dbReference type="SMART" id="SM00382">
    <property type="entry name" value="AAA"/>
    <property type="match status" value="1"/>
</dbReference>
<keyword evidence="4 10" id="KW-0547">Nucleotide-binding</keyword>
<dbReference type="GO" id="GO:0005737">
    <property type="term" value="C:cytoplasm"/>
    <property type="evidence" value="ECO:0007669"/>
    <property type="project" value="UniProtKB-SubCell"/>
</dbReference>
<comment type="catalytic activity">
    <reaction evidence="9 10">
        <text>GTP + H2O = GDP + phosphate + H(+)</text>
        <dbReference type="Rhea" id="RHEA:19669"/>
        <dbReference type="ChEBI" id="CHEBI:15377"/>
        <dbReference type="ChEBI" id="CHEBI:15378"/>
        <dbReference type="ChEBI" id="CHEBI:37565"/>
        <dbReference type="ChEBI" id="CHEBI:43474"/>
        <dbReference type="ChEBI" id="CHEBI:58189"/>
        <dbReference type="EC" id="3.6.5.4"/>
    </reaction>
</comment>
<dbReference type="GO" id="GO:0051301">
    <property type="term" value="P:cell division"/>
    <property type="evidence" value="ECO:0007669"/>
    <property type="project" value="UniProtKB-KW"/>
</dbReference>
<dbReference type="InterPro" id="IPR042101">
    <property type="entry name" value="SRP54_N_sf"/>
</dbReference>
<keyword evidence="3 10" id="KW-0963">Cytoplasm</keyword>
<evidence type="ECO:0000256" key="2">
    <source>
        <dbReference type="ARBA" id="ARBA00022475"/>
    </source>
</evidence>
<feature type="domain" description="Signal recognition particle SRP54 helical bundle" evidence="13">
    <location>
        <begin position="13"/>
        <end position="92"/>
    </location>
</feature>
<evidence type="ECO:0000256" key="3">
    <source>
        <dbReference type="ARBA" id="ARBA00022490"/>
    </source>
</evidence>
<dbReference type="FunFam" id="3.40.50.300:FF:000053">
    <property type="entry name" value="Signal recognition particle receptor FtsY"/>
    <property type="match status" value="1"/>
</dbReference>
<evidence type="ECO:0000256" key="6">
    <source>
        <dbReference type="ARBA" id="ARBA00023134"/>
    </source>
</evidence>
<gene>
    <name evidence="10" type="primary">ftsY</name>
    <name evidence="14" type="ORF">TALK_19185</name>
</gene>
<dbReference type="InterPro" id="IPR036225">
    <property type="entry name" value="SRP/SRP_N"/>
</dbReference>
<dbReference type="InterPro" id="IPR003593">
    <property type="entry name" value="AAA+_ATPase"/>
</dbReference>
<feature type="binding site" evidence="10">
    <location>
        <begin position="196"/>
        <end position="200"/>
    </location>
    <ligand>
        <name>GTP</name>
        <dbReference type="ChEBI" id="CHEBI:37565"/>
    </ligand>
</feature>
<feature type="binding site" evidence="10">
    <location>
        <begin position="260"/>
        <end position="263"/>
    </location>
    <ligand>
        <name>GTP</name>
        <dbReference type="ChEBI" id="CHEBI:37565"/>
    </ligand>
</feature>